<organism evidence="2 3">
    <name type="scientific">Phomopsis amygdali</name>
    <name type="common">Fusicoccum amygdali</name>
    <dbReference type="NCBI Taxonomy" id="1214568"/>
    <lineage>
        <taxon>Eukaryota</taxon>
        <taxon>Fungi</taxon>
        <taxon>Dikarya</taxon>
        <taxon>Ascomycota</taxon>
        <taxon>Pezizomycotina</taxon>
        <taxon>Sordariomycetes</taxon>
        <taxon>Sordariomycetidae</taxon>
        <taxon>Diaporthales</taxon>
        <taxon>Diaporthaceae</taxon>
        <taxon>Diaporthe</taxon>
    </lineage>
</organism>
<gene>
    <name evidence="2" type="ORF">N8I77_003514</name>
</gene>
<dbReference type="PANTHER" id="PTHR38166:SF1">
    <property type="entry name" value="C2H2-TYPE DOMAIN-CONTAINING PROTEIN"/>
    <property type="match status" value="1"/>
</dbReference>
<feature type="region of interest" description="Disordered" evidence="1">
    <location>
        <begin position="1"/>
        <end position="28"/>
    </location>
</feature>
<accession>A0AAD9SK52</accession>
<evidence type="ECO:0000313" key="2">
    <source>
        <dbReference type="EMBL" id="KAK2610055.1"/>
    </source>
</evidence>
<dbReference type="PANTHER" id="PTHR38166">
    <property type="entry name" value="C2H2-TYPE DOMAIN-CONTAINING PROTEIN-RELATED"/>
    <property type="match status" value="1"/>
</dbReference>
<evidence type="ECO:0000256" key="1">
    <source>
        <dbReference type="SAM" id="MobiDB-lite"/>
    </source>
</evidence>
<proteinExistence type="predicted"/>
<comment type="caution">
    <text evidence="2">The sequence shown here is derived from an EMBL/GenBank/DDBJ whole genome shotgun (WGS) entry which is preliminary data.</text>
</comment>
<evidence type="ECO:0008006" key="4">
    <source>
        <dbReference type="Google" id="ProtNLM"/>
    </source>
</evidence>
<name>A0AAD9SK52_PHOAM</name>
<sequence>MSARGSIGAPSWTHESASEAYGLPEPFAEADNTGSVYIESACEEVKDGLKESVQLSESPSTETQSLDGAQFTEELANIATEQFLSGFQRQSVKRSFRPWQSENRKRPKLMDSSDHLEIVETSDSEDGETVVVRKARFFACPFYIQGKKHSKCVTEEQLQNIEQVKDHLWWAHRQPIFCPVCKEQFPSSKTRDTHIRLRTCHPKMSSSIEGLTGEQDEKLAREEEEPQLSEELRWFRIWDIIFPHIARPPSPFYTGQRELNVCAFRRFWMESGENIIADFLEKKESQSYNIRNEERELRALHNLVLQDVVCRIFAESCDRVTTR</sequence>
<evidence type="ECO:0000313" key="3">
    <source>
        <dbReference type="Proteomes" id="UP001265746"/>
    </source>
</evidence>
<dbReference type="AlphaFoldDB" id="A0AAD9SK52"/>
<dbReference type="EMBL" id="JAUJFL010000002">
    <property type="protein sequence ID" value="KAK2610055.1"/>
    <property type="molecule type" value="Genomic_DNA"/>
</dbReference>
<keyword evidence="3" id="KW-1185">Reference proteome</keyword>
<protein>
    <recommendedName>
        <fullName evidence="4">C2H2-type domain-containing protein</fullName>
    </recommendedName>
</protein>
<reference evidence="2" key="1">
    <citation type="submission" date="2023-06" db="EMBL/GenBank/DDBJ databases">
        <authorList>
            <person name="Noh H."/>
        </authorList>
    </citation>
    <scope>NUCLEOTIDE SEQUENCE</scope>
    <source>
        <strain evidence="2">DUCC20226</strain>
    </source>
</reference>
<dbReference type="Proteomes" id="UP001265746">
    <property type="component" value="Unassembled WGS sequence"/>
</dbReference>